<dbReference type="Gene3D" id="2.40.50.140">
    <property type="entry name" value="Nucleic acid-binding proteins"/>
    <property type="match status" value="1"/>
</dbReference>
<comment type="similarity">
    <text evidence="2 8">Belongs to the RecO family.</text>
</comment>
<dbReference type="InterPro" id="IPR003717">
    <property type="entry name" value="RecO"/>
</dbReference>
<feature type="domain" description="DNA replication/recombination mediator RecO N-terminal" evidence="9">
    <location>
        <begin position="11"/>
        <end position="87"/>
    </location>
</feature>
<name>A0A0A2DIV2_9CORY</name>
<dbReference type="PANTHER" id="PTHR33991:SF1">
    <property type="entry name" value="DNA REPAIR PROTEIN RECO"/>
    <property type="match status" value="1"/>
</dbReference>
<evidence type="ECO:0000313" key="10">
    <source>
        <dbReference type="EMBL" id="KGM19103.1"/>
    </source>
</evidence>
<gene>
    <name evidence="8" type="primary">recO</name>
    <name evidence="10" type="ORF">MA47_02605</name>
</gene>
<evidence type="ECO:0000256" key="8">
    <source>
        <dbReference type="HAMAP-Rule" id="MF_00201"/>
    </source>
</evidence>
<comment type="caution">
    <text evidence="10">The sequence shown here is derived from an EMBL/GenBank/DDBJ whole genome shotgun (WGS) entry which is preliminary data.</text>
</comment>
<dbReference type="GO" id="GO:0006302">
    <property type="term" value="P:double-strand break repair"/>
    <property type="evidence" value="ECO:0007669"/>
    <property type="project" value="TreeGrafter"/>
</dbReference>
<dbReference type="Gene3D" id="1.20.1440.120">
    <property type="entry name" value="Recombination protein O, C-terminal domain"/>
    <property type="match status" value="1"/>
</dbReference>
<keyword evidence="6 8" id="KW-0234">DNA repair</keyword>
<dbReference type="SUPFAM" id="SSF50249">
    <property type="entry name" value="Nucleic acid-binding proteins"/>
    <property type="match status" value="1"/>
</dbReference>
<dbReference type="HAMAP" id="MF_00201">
    <property type="entry name" value="RecO"/>
    <property type="match status" value="1"/>
</dbReference>
<evidence type="ECO:0000256" key="4">
    <source>
        <dbReference type="ARBA" id="ARBA00022763"/>
    </source>
</evidence>
<accession>A0A0A2DIV2</accession>
<keyword evidence="5 8" id="KW-0233">DNA recombination</keyword>
<sequence>MPRRTPSPRPTYRDEAFVLRTHKLGEADLILVLLTRDHGQVRGVAKAIRKSKSRFGAKLDRFTRVNVQIYPSRGLANITDADAVESYAGPIVADPDRYFAGCAALEVAHLFGGEDSSVFLLLDATLRDLAAPHPSLPLVNVVDRFVLKALDMAGWAPSLVDCAQCGKTGPHRAFHPMAGGAVCVTCRPPGAMTPPGQAVRLLWLLANDRNDTAAEVATDRAVSRQAHELLLSHVRYHLESGCPAYAAL</sequence>
<evidence type="ECO:0000256" key="6">
    <source>
        <dbReference type="ARBA" id="ARBA00023204"/>
    </source>
</evidence>
<dbReference type="Pfam" id="PF11967">
    <property type="entry name" value="RecO_N"/>
    <property type="match status" value="1"/>
</dbReference>
<keyword evidence="11" id="KW-1185">Reference proteome</keyword>
<evidence type="ECO:0000256" key="3">
    <source>
        <dbReference type="ARBA" id="ARBA00021310"/>
    </source>
</evidence>
<dbReference type="RefSeq" id="WP_035113309.1">
    <property type="nucleotide sequence ID" value="NZ_CP047046.1"/>
</dbReference>
<dbReference type="GO" id="GO:0043590">
    <property type="term" value="C:bacterial nucleoid"/>
    <property type="evidence" value="ECO:0007669"/>
    <property type="project" value="TreeGrafter"/>
</dbReference>
<evidence type="ECO:0000256" key="5">
    <source>
        <dbReference type="ARBA" id="ARBA00023172"/>
    </source>
</evidence>
<proteinExistence type="inferred from homology"/>
<evidence type="ECO:0000313" key="11">
    <source>
        <dbReference type="Proteomes" id="UP000030145"/>
    </source>
</evidence>
<organism evidence="10 11">
    <name type="scientific">Corynebacterium auriscanis</name>
    <dbReference type="NCBI Taxonomy" id="99807"/>
    <lineage>
        <taxon>Bacteria</taxon>
        <taxon>Bacillati</taxon>
        <taxon>Actinomycetota</taxon>
        <taxon>Actinomycetes</taxon>
        <taxon>Mycobacteriales</taxon>
        <taxon>Corynebacteriaceae</taxon>
        <taxon>Corynebacterium</taxon>
    </lineage>
</organism>
<dbReference type="Proteomes" id="UP000030145">
    <property type="component" value="Unassembled WGS sequence"/>
</dbReference>
<dbReference type="AlphaFoldDB" id="A0A0A2DIV2"/>
<evidence type="ECO:0000256" key="2">
    <source>
        <dbReference type="ARBA" id="ARBA00007452"/>
    </source>
</evidence>
<dbReference type="SUPFAM" id="SSF57863">
    <property type="entry name" value="ArfGap/RecO-like zinc finger"/>
    <property type="match status" value="1"/>
</dbReference>
<dbReference type="Pfam" id="PF02565">
    <property type="entry name" value="RecO_C"/>
    <property type="match status" value="1"/>
</dbReference>
<dbReference type="InterPro" id="IPR012340">
    <property type="entry name" value="NA-bd_OB-fold"/>
</dbReference>
<reference evidence="10 11" key="1">
    <citation type="submission" date="2014-10" db="EMBL/GenBank/DDBJ databases">
        <title>Whole Genome sequence of Corynebacterium auriscanis strain CIP 106629.</title>
        <authorList>
            <person name="Hassan S.S."/>
            <person name="Jamal S.B."/>
            <person name="Tiwari S."/>
            <person name="Oliveira L.D.C."/>
            <person name="Souza F."/>
            <person name="Mariano D.C."/>
            <person name="Almeida S."/>
            <person name="Dorella F."/>
            <person name="Pereira F."/>
            <person name="Carvalho A."/>
            <person name="Leal C.A."/>
            <person name="Soares S.D.C."/>
            <person name="Figueiredo H.C."/>
            <person name="Silva A."/>
            <person name="Azevedo V.A."/>
        </authorList>
    </citation>
    <scope>NUCLEOTIDE SEQUENCE [LARGE SCALE GENOMIC DNA]</scope>
    <source>
        <strain evidence="10 11">CIP 106629</strain>
    </source>
</reference>
<dbReference type="EMBL" id="JRVJ01000003">
    <property type="protein sequence ID" value="KGM19103.1"/>
    <property type="molecule type" value="Genomic_DNA"/>
</dbReference>
<evidence type="ECO:0000259" key="9">
    <source>
        <dbReference type="Pfam" id="PF11967"/>
    </source>
</evidence>
<evidence type="ECO:0000256" key="7">
    <source>
        <dbReference type="ARBA" id="ARBA00033409"/>
    </source>
</evidence>
<comment type="function">
    <text evidence="1 8">Involved in DNA repair and RecF pathway recombination.</text>
</comment>
<dbReference type="NCBIfam" id="TIGR00613">
    <property type="entry name" value="reco"/>
    <property type="match status" value="1"/>
</dbReference>
<dbReference type="InterPro" id="IPR022572">
    <property type="entry name" value="DNA_rep/recomb_RecO_N"/>
</dbReference>
<dbReference type="PANTHER" id="PTHR33991">
    <property type="entry name" value="DNA REPAIR PROTEIN RECO"/>
    <property type="match status" value="1"/>
</dbReference>
<dbReference type="InterPro" id="IPR042242">
    <property type="entry name" value="RecO_C"/>
</dbReference>
<dbReference type="GO" id="GO:0006310">
    <property type="term" value="P:DNA recombination"/>
    <property type="evidence" value="ECO:0007669"/>
    <property type="project" value="UniProtKB-UniRule"/>
</dbReference>
<evidence type="ECO:0000256" key="1">
    <source>
        <dbReference type="ARBA" id="ARBA00003065"/>
    </source>
</evidence>
<dbReference type="InterPro" id="IPR037278">
    <property type="entry name" value="ARFGAP/RecO"/>
</dbReference>
<dbReference type="GeneID" id="300552438"/>
<protein>
    <recommendedName>
        <fullName evidence="3 8">DNA repair protein RecO</fullName>
    </recommendedName>
    <alternativeName>
        <fullName evidence="7 8">Recombination protein O</fullName>
    </alternativeName>
</protein>
<keyword evidence="4 8" id="KW-0227">DNA damage</keyword>